<proteinExistence type="predicted"/>
<evidence type="ECO:0000259" key="3">
    <source>
        <dbReference type="PROSITE" id="PS51736"/>
    </source>
</evidence>
<sequence>MIYGYARISTKKQNIERQIRNIKASYPEVVIVQEVYTGTKFQERKEFVKLEKKAQAGDTIVFDAVSRMARNADEGFDIYQKLFERGVELVFLKEPHVDTSVYKNALDQQIEMTGGMVDEIIEGVNKFLMRLAKEQIRIAFEQAEKEVTDLRQRTKEGIQTARLQGKQIGQKPGNKLTTKKSIDAKRYILTHNKDFGGTLTNEQTWRCAGISKMTFYKYKRELLEKNI</sequence>
<dbReference type="SUPFAM" id="SSF53041">
    <property type="entry name" value="Resolvase-like"/>
    <property type="match status" value="1"/>
</dbReference>
<reference evidence="4 5" key="1">
    <citation type="journal article" date="2017" name="Genome Med.">
        <title>A novel Ruminococcus gnavus clade enriched in inflammatory bowel disease patients.</title>
        <authorList>
            <person name="Hall A.B."/>
            <person name="Yassour M."/>
            <person name="Sauk J."/>
            <person name="Garner A."/>
            <person name="Jiang X."/>
            <person name="Arthur T."/>
            <person name="Lagoudas G.K."/>
            <person name="Vatanen T."/>
            <person name="Fornelos N."/>
            <person name="Wilson R."/>
            <person name="Bertha M."/>
            <person name="Cohen M."/>
            <person name="Garber J."/>
            <person name="Khalili H."/>
            <person name="Gevers D."/>
            <person name="Ananthakrishnan A.N."/>
            <person name="Kugathasan S."/>
            <person name="Lander E.S."/>
            <person name="Blainey P."/>
            <person name="Vlamakis H."/>
            <person name="Xavier R.J."/>
            <person name="Huttenhower C."/>
        </authorList>
    </citation>
    <scope>NUCLEOTIDE SEQUENCE [LARGE SCALE GENOMIC DNA]</scope>
    <source>
        <strain evidence="4 5">RJX1118</strain>
    </source>
</reference>
<dbReference type="InterPro" id="IPR050639">
    <property type="entry name" value="SSR_resolvase"/>
</dbReference>
<dbReference type="PROSITE" id="PS51736">
    <property type="entry name" value="RECOMBINASES_3"/>
    <property type="match status" value="1"/>
</dbReference>
<gene>
    <name evidence="4" type="ORF">CDL18_13890</name>
</gene>
<dbReference type="Proteomes" id="UP000234849">
    <property type="component" value="Unassembled WGS sequence"/>
</dbReference>
<dbReference type="GO" id="GO:0003677">
    <property type="term" value="F:DNA binding"/>
    <property type="evidence" value="ECO:0007669"/>
    <property type="project" value="UniProtKB-KW"/>
</dbReference>
<accession>A0A2N5NEW6</accession>
<dbReference type="InterPro" id="IPR036162">
    <property type="entry name" value="Resolvase-like_N_sf"/>
</dbReference>
<organism evidence="4 5">
    <name type="scientific">Mediterraneibacter gnavus</name>
    <name type="common">Ruminococcus gnavus</name>
    <dbReference type="NCBI Taxonomy" id="33038"/>
    <lineage>
        <taxon>Bacteria</taxon>
        <taxon>Bacillati</taxon>
        <taxon>Bacillota</taxon>
        <taxon>Clostridia</taxon>
        <taxon>Lachnospirales</taxon>
        <taxon>Lachnospiraceae</taxon>
        <taxon>Mediterraneibacter</taxon>
    </lineage>
</organism>
<comment type="caution">
    <text evidence="4">The sequence shown here is derived from an EMBL/GenBank/DDBJ whole genome shotgun (WGS) entry which is preliminary data.</text>
</comment>
<evidence type="ECO:0000256" key="1">
    <source>
        <dbReference type="ARBA" id="ARBA00023125"/>
    </source>
</evidence>
<dbReference type="EMBL" id="NIHM01000025">
    <property type="protein sequence ID" value="PLT52793.1"/>
    <property type="molecule type" value="Genomic_DNA"/>
</dbReference>
<keyword evidence="1" id="KW-0238">DNA-binding</keyword>
<dbReference type="Pfam" id="PF00239">
    <property type="entry name" value="Resolvase"/>
    <property type="match status" value="1"/>
</dbReference>
<protein>
    <submittedName>
        <fullName evidence="4">Resolvase</fullName>
    </submittedName>
</protein>
<evidence type="ECO:0000313" key="5">
    <source>
        <dbReference type="Proteomes" id="UP000234849"/>
    </source>
</evidence>
<evidence type="ECO:0000313" key="4">
    <source>
        <dbReference type="EMBL" id="PLT52793.1"/>
    </source>
</evidence>
<dbReference type="AlphaFoldDB" id="A0A2N5NEW6"/>
<keyword evidence="2" id="KW-0233">DNA recombination</keyword>
<dbReference type="GO" id="GO:0000150">
    <property type="term" value="F:DNA strand exchange activity"/>
    <property type="evidence" value="ECO:0007669"/>
    <property type="project" value="InterPro"/>
</dbReference>
<dbReference type="Gene3D" id="3.40.50.1390">
    <property type="entry name" value="Resolvase, N-terminal catalytic domain"/>
    <property type="match status" value="1"/>
</dbReference>
<dbReference type="InterPro" id="IPR006119">
    <property type="entry name" value="Resolv_N"/>
</dbReference>
<feature type="domain" description="Resolvase/invertase-type recombinase catalytic" evidence="3">
    <location>
        <begin position="1"/>
        <end position="165"/>
    </location>
</feature>
<dbReference type="CDD" id="cd03768">
    <property type="entry name" value="SR_ResInv"/>
    <property type="match status" value="1"/>
</dbReference>
<dbReference type="RefSeq" id="WP_101880208.1">
    <property type="nucleotide sequence ID" value="NZ_JBBNNO010000005.1"/>
</dbReference>
<dbReference type="PANTHER" id="PTHR30461:SF2">
    <property type="entry name" value="SERINE RECOMBINASE PINE-RELATED"/>
    <property type="match status" value="1"/>
</dbReference>
<evidence type="ECO:0000256" key="2">
    <source>
        <dbReference type="ARBA" id="ARBA00023172"/>
    </source>
</evidence>
<dbReference type="SMART" id="SM00857">
    <property type="entry name" value="Resolvase"/>
    <property type="match status" value="1"/>
</dbReference>
<name>A0A2N5NEW6_MEDGN</name>
<dbReference type="PANTHER" id="PTHR30461">
    <property type="entry name" value="DNA-INVERTASE FROM LAMBDOID PROPHAGE"/>
    <property type="match status" value="1"/>
</dbReference>